<evidence type="ECO:0000313" key="5">
    <source>
        <dbReference type="Proteomes" id="UP000830434"/>
    </source>
</evidence>
<keyword evidence="2" id="KW-0472">Membrane</keyword>
<evidence type="ECO:0000259" key="3">
    <source>
        <dbReference type="Pfam" id="PF24035"/>
    </source>
</evidence>
<dbReference type="RefSeq" id="WP_248653927.1">
    <property type="nucleotide sequence ID" value="NZ_CP096658.1"/>
</dbReference>
<feature type="transmembrane region" description="Helical" evidence="2">
    <location>
        <begin position="133"/>
        <end position="152"/>
    </location>
</feature>
<feature type="transmembrane region" description="Helical" evidence="2">
    <location>
        <begin position="158"/>
        <end position="180"/>
    </location>
</feature>
<keyword evidence="2" id="KW-0812">Transmembrane</keyword>
<name>A0A8U0IFB4_9EURY</name>
<keyword evidence="5" id="KW-1185">Reference proteome</keyword>
<dbReference type="Proteomes" id="UP000830434">
    <property type="component" value="Chromosome"/>
</dbReference>
<reference evidence="4" key="1">
    <citation type="submission" date="2022-04" db="EMBL/GenBank/DDBJ databases">
        <title>Diverse halophilic archaea isolated from saline environments.</title>
        <authorList>
            <person name="Cui H.-L."/>
        </authorList>
    </citation>
    <scope>NUCLEOTIDE SEQUENCE</scope>
    <source>
        <strain evidence="4">XZYJT40</strain>
    </source>
</reference>
<feature type="region of interest" description="Disordered" evidence="1">
    <location>
        <begin position="1"/>
        <end position="20"/>
    </location>
</feature>
<feature type="compositionally biased region" description="Basic and acidic residues" evidence="1">
    <location>
        <begin position="1"/>
        <end position="11"/>
    </location>
</feature>
<organism evidence="4 5">
    <name type="scientific">Halorussus gelatinilyticus</name>
    <dbReference type="NCBI Taxonomy" id="2937524"/>
    <lineage>
        <taxon>Archaea</taxon>
        <taxon>Methanobacteriati</taxon>
        <taxon>Methanobacteriota</taxon>
        <taxon>Stenosarchaea group</taxon>
        <taxon>Halobacteria</taxon>
        <taxon>Halobacteriales</taxon>
        <taxon>Haladaptataceae</taxon>
        <taxon>Halorussus</taxon>
    </lineage>
</organism>
<dbReference type="InterPro" id="IPR055768">
    <property type="entry name" value="DUF7344"/>
</dbReference>
<dbReference type="KEGG" id="haxz:M0R88_12985"/>
<accession>A0A8U0IFB4</accession>
<evidence type="ECO:0000256" key="1">
    <source>
        <dbReference type="SAM" id="MobiDB-lite"/>
    </source>
</evidence>
<gene>
    <name evidence="4" type="ORF">M0R88_12985</name>
</gene>
<sequence>MAAETLHREDRDEANEPTDGAAFSQEVVFEMLSNSRRRYVVHYLLDNDRDAELRDLARAVAAWENDKRPDEVTSQERRRVYNALQQAHLPKMDDAGLVAFDASRGTVVAADGLADLRVYLEIVPGDEISWSQYYFLLGAFFGSMTLASLVGVDPFGAVPGVALAGAFALVLVASAAAHVYHDRKMRLGADERPPSA</sequence>
<dbReference type="EMBL" id="CP096658">
    <property type="protein sequence ID" value="UPV99434.1"/>
    <property type="molecule type" value="Genomic_DNA"/>
</dbReference>
<dbReference type="AlphaFoldDB" id="A0A8U0IFB4"/>
<dbReference type="Pfam" id="PF24035">
    <property type="entry name" value="DUF7344"/>
    <property type="match status" value="1"/>
</dbReference>
<evidence type="ECO:0000256" key="2">
    <source>
        <dbReference type="SAM" id="Phobius"/>
    </source>
</evidence>
<keyword evidence="2" id="KW-1133">Transmembrane helix</keyword>
<protein>
    <recommendedName>
        <fullName evidence="3">DUF7344 domain-containing protein</fullName>
    </recommendedName>
</protein>
<evidence type="ECO:0000313" key="4">
    <source>
        <dbReference type="EMBL" id="UPV99434.1"/>
    </source>
</evidence>
<proteinExistence type="predicted"/>
<feature type="domain" description="DUF7344" evidence="3">
    <location>
        <begin position="29"/>
        <end position="107"/>
    </location>
</feature>
<dbReference type="GeneID" id="72190786"/>